<dbReference type="Pfam" id="PF06348">
    <property type="entry name" value="DUF1059"/>
    <property type="match status" value="1"/>
</dbReference>
<dbReference type="RefSeq" id="WP_135077211.1">
    <property type="nucleotide sequence ID" value="NZ_CP038267.1"/>
</dbReference>
<dbReference type="EMBL" id="CP038267">
    <property type="protein sequence ID" value="QBR92616.1"/>
    <property type="molecule type" value="Genomic_DNA"/>
</dbReference>
<reference evidence="1 2" key="1">
    <citation type="submission" date="2019-03" db="EMBL/GenBank/DDBJ databases">
        <title>Three New Species of Nocardioides, Nocardioides euryhalodurans sp. nov., Nocardioides seonyuensis sp. nov. and Nocardioides eburneoflavus sp. nov., Iolated from Soil.</title>
        <authorList>
            <person name="Roh S.G."/>
            <person name="Lee C."/>
            <person name="Kim M.-K."/>
            <person name="Kim S.B."/>
        </authorList>
    </citation>
    <scope>NUCLEOTIDE SEQUENCE [LARGE SCALE GENOMIC DNA]</scope>
    <source>
        <strain evidence="1 2">MMS17-SY117</strain>
    </source>
</reference>
<organism evidence="1 2">
    <name type="scientific">Nocardioides euryhalodurans</name>
    <dbReference type="NCBI Taxonomy" id="2518370"/>
    <lineage>
        <taxon>Bacteria</taxon>
        <taxon>Bacillati</taxon>
        <taxon>Actinomycetota</taxon>
        <taxon>Actinomycetes</taxon>
        <taxon>Propionibacteriales</taxon>
        <taxon>Nocardioidaceae</taxon>
        <taxon>Nocardioides</taxon>
    </lineage>
</organism>
<accession>A0A4P7GKP3</accession>
<keyword evidence="2" id="KW-1185">Reference proteome</keyword>
<sequence length="59" mass="6269">MKFSLACGDVMPGCVSRFETGDRDLLLQQVATHAAADHGITEITPEVLQAVESRIVAVA</sequence>
<dbReference type="Proteomes" id="UP000294894">
    <property type="component" value="Chromosome"/>
</dbReference>
<proteinExistence type="predicted"/>
<name>A0A4P7GKP3_9ACTN</name>
<dbReference type="OrthoDB" id="3213531at2"/>
<dbReference type="InterPro" id="IPR009409">
    <property type="entry name" value="DUF1059"/>
</dbReference>
<evidence type="ECO:0000313" key="2">
    <source>
        <dbReference type="Proteomes" id="UP000294894"/>
    </source>
</evidence>
<gene>
    <name evidence="1" type="ORF">EXE57_10265</name>
</gene>
<protein>
    <submittedName>
        <fullName evidence="1">DUF1059 domain-containing protein</fullName>
    </submittedName>
</protein>
<dbReference type="KEGG" id="noy:EXE57_10265"/>
<dbReference type="AlphaFoldDB" id="A0A4P7GKP3"/>
<evidence type="ECO:0000313" key="1">
    <source>
        <dbReference type="EMBL" id="QBR92616.1"/>
    </source>
</evidence>